<sequence length="80" mass="8908">MTRFFTLIITGLFFSTADAKTPRSTSRYTSPSQSKPARLQKPAYFPQATIPFIAEPAKKQTSPTGDIPSNLESSNFFNLF</sequence>
<evidence type="ECO:0000313" key="2">
    <source>
        <dbReference type="Proteomes" id="UP001165960"/>
    </source>
</evidence>
<dbReference type="EMBL" id="QTSX02004353">
    <property type="protein sequence ID" value="KAJ9065391.1"/>
    <property type="molecule type" value="Genomic_DNA"/>
</dbReference>
<keyword evidence="2" id="KW-1185">Reference proteome</keyword>
<protein>
    <submittedName>
        <fullName evidence="1">Uncharacterized protein</fullName>
    </submittedName>
</protein>
<dbReference type="Proteomes" id="UP001165960">
    <property type="component" value="Unassembled WGS sequence"/>
</dbReference>
<comment type="caution">
    <text evidence="1">The sequence shown here is derived from an EMBL/GenBank/DDBJ whole genome shotgun (WGS) entry which is preliminary data.</text>
</comment>
<organism evidence="1 2">
    <name type="scientific">Entomophthora muscae</name>
    <dbReference type="NCBI Taxonomy" id="34485"/>
    <lineage>
        <taxon>Eukaryota</taxon>
        <taxon>Fungi</taxon>
        <taxon>Fungi incertae sedis</taxon>
        <taxon>Zoopagomycota</taxon>
        <taxon>Entomophthoromycotina</taxon>
        <taxon>Entomophthoromycetes</taxon>
        <taxon>Entomophthorales</taxon>
        <taxon>Entomophthoraceae</taxon>
        <taxon>Entomophthora</taxon>
    </lineage>
</organism>
<name>A0ACC2ST92_9FUNG</name>
<gene>
    <name evidence="1" type="ORF">DSO57_1020115</name>
</gene>
<evidence type="ECO:0000313" key="1">
    <source>
        <dbReference type="EMBL" id="KAJ9065391.1"/>
    </source>
</evidence>
<reference evidence="1" key="1">
    <citation type="submission" date="2022-04" db="EMBL/GenBank/DDBJ databases">
        <title>Genome of the entomopathogenic fungus Entomophthora muscae.</title>
        <authorList>
            <person name="Elya C."/>
            <person name="Lovett B.R."/>
            <person name="Lee E."/>
            <person name="Macias A.M."/>
            <person name="Hajek A.E."/>
            <person name="De Bivort B.L."/>
            <person name="Kasson M.T."/>
            <person name="De Fine Licht H.H."/>
            <person name="Stajich J.E."/>
        </authorList>
    </citation>
    <scope>NUCLEOTIDE SEQUENCE</scope>
    <source>
        <strain evidence="1">Berkeley</strain>
    </source>
</reference>
<proteinExistence type="predicted"/>
<accession>A0ACC2ST92</accession>